<comment type="caution">
    <text evidence="2">The sequence shown here is derived from an EMBL/GenBank/DDBJ whole genome shotgun (WGS) entry which is preliminary data.</text>
</comment>
<organism evidence="2 3">
    <name type="scientific">Desulfocucumis palustris</name>
    <dbReference type="NCBI Taxonomy" id="1898651"/>
    <lineage>
        <taxon>Bacteria</taxon>
        <taxon>Bacillati</taxon>
        <taxon>Bacillota</taxon>
        <taxon>Clostridia</taxon>
        <taxon>Eubacteriales</taxon>
        <taxon>Desulfocucumaceae</taxon>
        <taxon>Desulfocucumis</taxon>
    </lineage>
</organism>
<dbReference type="InterPro" id="IPR023210">
    <property type="entry name" value="NADP_OxRdtase_dom"/>
</dbReference>
<accession>A0A2L2XGF8</accession>
<reference evidence="3" key="1">
    <citation type="submission" date="2018-02" db="EMBL/GenBank/DDBJ databases">
        <title>Genome sequence of Desulfocucumis palustris strain NAW-5.</title>
        <authorList>
            <person name="Watanabe M."/>
            <person name="Kojima H."/>
            <person name="Fukui M."/>
        </authorList>
    </citation>
    <scope>NUCLEOTIDE SEQUENCE [LARGE SCALE GENOMIC DNA]</scope>
    <source>
        <strain evidence="3">NAW-5</strain>
    </source>
</reference>
<evidence type="ECO:0000259" key="1">
    <source>
        <dbReference type="Pfam" id="PF00248"/>
    </source>
</evidence>
<protein>
    <submittedName>
        <fullName evidence="2">Aldo/keto reductase</fullName>
    </submittedName>
</protein>
<evidence type="ECO:0000313" key="3">
    <source>
        <dbReference type="Proteomes" id="UP000239549"/>
    </source>
</evidence>
<dbReference type="InterPro" id="IPR053135">
    <property type="entry name" value="AKR2_Oxidoreductase"/>
</dbReference>
<proteinExistence type="predicted"/>
<dbReference type="SUPFAM" id="SSF51430">
    <property type="entry name" value="NAD(P)-linked oxidoreductase"/>
    <property type="match status" value="1"/>
</dbReference>
<gene>
    <name evidence="2" type="ORF">DCCM_3923</name>
</gene>
<keyword evidence="3" id="KW-1185">Reference proteome</keyword>
<sequence>MIQKNNMDFIVPKRAFGNTGVKISKLCLGGGSFGNTDSQALLDEALRHGVDCWEIVSFTGKVYAEYFRKNPGIRERVFLSGKVYSTDPVVMQEQLDKVLKENGTSFIDFLAIHSVDDIKTLNNDVRKWVEKVKKEKKIRFFGFCTHKNMDNCLIGASELGWIDGIQTFYNYRMQSIKSMEDALQKCHGKGIGIFAVKSMGFCVQKKTELQKLPGKEKIDLLLAGHNISFEQSKLRAIWQNPSLTSICSLMPNSAILQSNVLAAIDENPLDPEILRSLVDYANATGKYFCRRCGACETTNTDKIPIFDIMEMLMYLRGYGIIERIAQRFAQIPSGIQSKIDSSDYSSAEKICPQKMPITRLMKEAYLELHKE</sequence>
<feature type="domain" description="NADP-dependent oxidoreductase" evidence="1">
    <location>
        <begin position="25"/>
        <end position="211"/>
    </location>
</feature>
<dbReference type="Proteomes" id="UP000239549">
    <property type="component" value="Unassembled WGS sequence"/>
</dbReference>
<evidence type="ECO:0000313" key="2">
    <source>
        <dbReference type="EMBL" id="GBF34803.1"/>
    </source>
</evidence>
<dbReference type="PANTHER" id="PTHR43312:SF1">
    <property type="entry name" value="NADP-DEPENDENT OXIDOREDUCTASE DOMAIN-CONTAINING PROTEIN"/>
    <property type="match status" value="1"/>
</dbReference>
<dbReference type="PANTHER" id="PTHR43312">
    <property type="entry name" value="D-THREO-ALDOSE 1-DEHYDROGENASE"/>
    <property type="match status" value="1"/>
</dbReference>
<dbReference type="InterPro" id="IPR036812">
    <property type="entry name" value="NAD(P)_OxRdtase_dom_sf"/>
</dbReference>
<dbReference type="RefSeq" id="WP_104372971.1">
    <property type="nucleotide sequence ID" value="NZ_BFAV01000150.1"/>
</dbReference>
<name>A0A2L2XGF8_9FIRM</name>
<dbReference type="EMBL" id="BFAV01000150">
    <property type="protein sequence ID" value="GBF34803.1"/>
    <property type="molecule type" value="Genomic_DNA"/>
</dbReference>
<dbReference type="OrthoDB" id="9773828at2"/>
<dbReference type="AlphaFoldDB" id="A0A2L2XGF8"/>
<dbReference type="Gene3D" id="3.20.20.100">
    <property type="entry name" value="NADP-dependent oxidoreductase domain"/>
    <property type="match status" value="1"/>
</dbReference>
<dbReference type="Pfam" id="PF00248">
    <property type="entry name" value="Aldo_ket_red"/>
    <property type="match status" value="1"/>
</dbReference>